<dbReference type="InterPro" id="IPR036779">
    <property type="entry name" value="LysM_dom_sf"/>
</dbReference>
<dbReference type="PANTHER" id="PTHR20932">
    <property type="entry name" value="LYSM AND PUTATIVE PEPTIDOGLYCAN-BINDING DOMAIN-CONTAINING PROTEIN"/>
    <property type="match status" value="1"/>
</dbReference>
<protein>
    <recommendedName>
        <fullName evidence="2">LysM domain-containing protein</fullName>
    </recommendedName>
</protein>
<dbReference type="InterPro" id="IPR045030">
    <property type="entry name" value="LYSM1-4"/>
</dbReference>
<evidence type="ECO:0000313" key="3">
    <source>
        <dbReference type="EMBL" id="KMZ62126.1"/>
    </source>
</evidence>
<dbReference type="AlphaFoldDB" id="A0A0K9NZA4"/>
<name>A0A0K9NZA4_ZOSMR</name>
<accession>A0A0K9NZA4</accession>
<reference evidence="4" key="1">
    <citation type="journal article" date="2016" name="Nature">
        <title>The genome of the seagrass Zostera marina reveals angiosperm adaptation to the sea.</title>
        <authorList>
            <person name="Olsen J.L."/>
            <person name="Rouze P."/>
            <person name="Verhelst B."/>
            <person name="Lin Y.-C."/>
            <person name="Bayer T."/>
            <person name="Collen J."/>
            <person name="Dattolo E."/>
            <person name="De Paoli E."/>
            <person name="Dittami S."/>
            <person name="Maumus F."/>
            <person name="Michel G."/>
            <person name="Kersting A."/>
            <person name="Lauritano C."/>
            <person name="Lohaus R."/>
            <person name="Toepel M."/>
            <person name="Tonon T."/>
            <person name="Vanneste K."/>
            <person name="Amirebrahimi M."/>
            <person name="Brakel J."/>
            <person name="Bostroem C."/>
            <person name="Chovatia M."/>
            <person name="Grimwood J."/>
            <person name="Jenkins J.W."/>
            <person name="Jueterbock A."/>
            <person name="Mraz A."/>
            <person name="Stam W.T."/>
            <person name="Tice H."/>
            <person name="Bornberg-Bauer E."/>
            <person name="Green P.J."/>
            <person name="Pearson G.A."/>
            <person name="Procaccini G."/>
            <person name="Duarte C.M."/>
            <person name="Schmutz J."/>
            <person name="Reusch T.B.H."/>
            <person name="Van de Peer Y."/>
        </authorList>
    </citation>
    <scope>NUCLEOTIDE SEQUENCE [LARGE SCALE GENOMIC DNA]</scope>
    <source>
        <strain evidence="4">cv. Finnish</strain>
    </source>
</reference>
<proteinExistence type="predicted"/>
<dbReference type="SUPFAM" id="SSF54106">
    <property type="entry name" value="LysM domain"/>
    <property type="match status" value="1"/>
</dbReference>
<feature type="region of interest" description="Disordered" evidence="1">
    <location>
        <begin position="100"/>
        <end position="139"/>
    </location>
</feature>
<feature type="region of interest" description="Disordered" evidence="1">
    <location>
        <begin position="184"/>
        <end position="215"/>
    </location>
</feature>
<dbReference type="EMBL" id="LFYR01001410">
    <property type="protein sequence ID" value="KMZ62126.1"/>
    <property type="molecule type" value="Genomic_DNA"/>
</dbReference>
<evidence type="ECO:0000313" key="4">
    <source>
        <dbReference type="Proteomes" id="UP000036987"/>
    </source>
</evidence>
<evidence type="ECO:0000259" key="2">
    <source>
        <dbReference type="PROSITE" id="PS51782"/>
    </source>
</evidence>
<gene>
    <name evidence="3" type="ORF">ZOSMA_48G00460</name>
</gene>
<evidence type="ECO:0000256" key="1">
    <source>
        <dbReference type="SAM" id="MobiDB-lite"/>
    </source>
</evidence>
<dbReference type="PANTHER" id="PTHR20932:SF36">
    <property type="entry name" value="OS03G0110600 PROTEIN"/>
    <property type="match status" value="1"/>
</dbReference>
<sequence>MSFIVNNITTLFKPNSDQDDDLIVISIGICPSSVSASASRPPMKIKRINEPGSIVHCVSKMDTLAGIAIKYGVEIGDIKRMNSLVTDLQMFAHNNLRIPLPGKHPPSNRVQVQDPSGGCGSPSNVLHKSQPPKRTASQDMSTLQGYYRLTTSLQSEQMTAYRINVSESPPGTLPVTDNSRETLKAAKSGGGVNNSVRRRQKADTDSSCCMPPPPLPDYFSSRDNLEYTTPRKSKSRLDLNSANLFVTTDQGGLCSIAKSMSTTNLLDSDVPSLWPSSNWAFKADTISRSAYPSRQKAALD</sequence>
<dbReference type="Proteomes" id="UP000036987">
    <property type="component" value="Unassembled WGS sequence"/>
</dbReference>
<dbReference type="PROSITE" id="PS51782">
    <property type="entry name" value="LYSM"/>
    <property type="match status" value="1"/>
</dbReference>
<comment type="caution">
    <text evidence="3">The sequence shown here is derived from an EMBL/GenBank/DDBJ whole genome shotgun (WGS) entry which is preliminary data.</text>
</comment>
<feature type="domain" description="LysM" evidence="2">
    <location>
        <begin position="54"/>
        <end position="98"/>
    </location>
</feature>
<dbReference type="CDD" id="cd00118">
    <property type="entry name" value="LysM"/>
    <property type="match status" value="1"/>
</dbReference>
<dbReference type="InterPro" id="IPR018392">
    <property type="entry name" value="LysM"/>
</dbReference>
<dbReference type="Pfam" id="PF01476">
    <property type="entry name" value="LysM"/>
    <property type="match status" value="1"/>
</dbReference>
<dbReference type="Gene3D" id="3.10.350.10">
    <property type="entry name" value="LysM domain"/>
    <property type="match status" value="1"/>
</dbReference>
<organism evidence="3 4">
    <name type="scientific">Zostera marina</name>
    <name type="common">Eelgrass</name>
    <dbReference type="NCBI Taxonomy" id="29655"/>
    <lineage>
        <taxon>Eukaryota</taxon>
        <taxon>Viridiplantae</taxon>
        <taxon>Streptophyta</taxon>
        <taxon>Embryophyta</taxon>
        <taxon>Tracheophyta</taxon>
        <taxon>Spermatophyta</taxon>
        <taxon>Magnoliopsida</taxon>
        <taxon>Liliopsida</taxon>
        <taxon>Zosteraceae</taxon>
        <taxon>Zostera</taxon>
    </lineage>
</organism>
<dbReference type="OrthoDB" id="538216at2759"/>
<keyword evidence="4" id="KW-1185">Reference proteome</keyword>